<evidence type="ECO:0000256" key="8">
    <source>
        <dbReference type="ARBA" id="ARBA00023274"/>
    </source>
</evidence>
<dbReference type="PANTHER" id="PTHR12777">
    <property type="entry name" value="SMALL NUCLEAR RIBONUCLEOPROTEIN SM D2"/>
    <property type="match status" value="1"/>
</dbReference>
<comment type="subcellular location">
    <subcellularLocation>
        <location evidence="2">Cytoplasm</location>
        <location evidence="2">Cytosol</location>
    </subcellularLocation>
    <subcellularLocation>
        <location evidence="1 9">Nucleus</location>
    </subcellularLocation>
</comment>
<evidence type="ECO:0000256" key="1">
    <source>
        <dbReference type="ARBA" id="ARBA00004123"/>
    </source>
</evidence>
<evidence type="ECO:0000313" key="11">
    <source>
        <dbReference type="EMBL" id="RVD92745.1"/>
    </source>
</evidence>
<dbReference type="GO" id="GO:0030532">
    <property type="term" value="C:small nuclear ribonucleoprotein complex"/>
    <property type="evidence" value="ECO:0007669"/>
    <property type="project" value="InterPro"/>
</dbReference>
<dbReference type="SUPFAM" id="SSF50182">
    <property type="entry name" value="Sm-like ribonucleoproteins"/>
    <property type="match status" value="1"/>
</dbReference>
<proteinExistence type="inferred from homology"/>
<dbReference type="InterPro" id="IPR001163">
    <property type="entry name" value="Sm_dom_euk/arc"/>
</dbReference>
<sequence>MFLEKYPENSSKKEIKEYKSKILKEGPFKLLYKAKTEHLKIVIGLKNNHKIYANLKEYDRHFNFILLDALEIFKRKGKGKQVTHRKLGDIYLRGDNVVLIALV</sequence>
<dbReference type="STRING" id="291195.A0A437ANE0"/>
<dbReference type="GO" id="GO:0005829">
    <property type="term" value="C:cytosol"/>
    <property type="evidence" value="ECO:0007669"/>
    <property type="project" value="UniProtKB-SubCell"/>
</dbReference>
<dbReference type="InterPro" id="IPR027248">
    <property type="entry name" value="Sm_D2"/>
</dbReference>
<dbReference type="VEuPathDB" id="MicrosporidiaDB:TUBRATIS_007340"/>
<evidence type="ECO:0000256" key="6">
    <source>
        <dbReference type="ARBA" id="ARBA00023187"/>
    </source>
</evidence>
<keyword evidence="7 9" id="KW-0539">Nucleus</keyword>
<dbReference type="InterPro" id="IPR010920">
    <property type="entry name" value="LSM_dom_sf"/>
</dbReference>
<comment type="similarity">
    <text evidence="3 9">Belongs to the snRNP core protein family.</text>
</comment>
<dbReference type="Pfam" id="PF01423">
    <property type="entry name" value="LSM"/>
    <property type="match status" value="1"/>
</dbReference>
<evidence type="ECO:0000259" key="10">
    <source>
        <dbReference type="SMART" id="SM00651"/>
    </source>
</evidence>
<evidence type="ECO:0000256" key="7">
    <source>
        <dbReference type="ARBA" id="ARBA00023242"/>
    </source>
</evidence>
<evidence type="ECO:0000256" key="2">
    <source>
        <dbReference type="ARBA" id="ARBA00004514"/>
    </source>
</evidence>
<reference evidence="11 12" key="1">
    <citation type="submission" date="2018-10" db="EMBL/GenBank/DDBJ databases">
        <title>Draft genome sequence of the microsporidian Tubulinosema ratisbonensis.</title>
        <authorList>
            <person name="Polonais V."/>
            <person name="Peyretaillade E."/>
            <person name="Niehus S."/>
            <person name="Wawrzyniak I."/>
            <person name="Franchet A."/>
            <person name="Gaspin C."/>
            <person name="Reichstadt M."/>
            <person name="Belser C."/>
            <person name="Labadie K."/>
            <person name="Delbac F."/>
            <person name="Ferrandon D."/>
        </authorList>
    </citation>
    <scope>NUCLEOTIDE SEQUENCE [LARGE SCALE GENOMIC DNA]</scope>
    <source>
        <strain evidence="11 12">Franzen</strain>
    </source>
</reference>
<accession>A0A437ANE0</accession>
<protein>
    <recommendedName>
        <fullName evidence="9">Small nuclear ribonucleoprotein Sm D2</fullName>
        <shortName evidence="9">Sm-D2</shortName>
    </recommendedName>
    <alternativeName>
        <fullName evidence="9">snRNP core protein D2</fullName>
    </alternativeName>
</protein>
<dbReference type="GO" id="GO:0006397">
    <property type="term" value="P:mRNA processing"/>
    <property type="evidence" value="ECO:0007669"/>
    <property type="project" value="UniProtKB-KW"/>
</dbReference>
<dbReference type="EMBL" id="RCSS01000151">
    <property type="protein sequence ID" value="RVD92745.1"/>
    <property type="molecule type" value="Genomic_DNA"/>
</dbReference>
<keyword evidence="5 9" id="KW-0507">mRNA processing</keyword>
<keyword evidence="12" id="KW-1185">Reference proteome</keyword>
<evidence type="ECO:0000256" key="4">
    <source>
        <dbReference type="ARBA" id="ARBA00022490"/>
    </source>
</evidence>
<keyword evidence="8 9" id="KW-0687">Ribonucleoprotein</keyword>
<evidence type="ECO:0000256" key="5">
    <source>
        <dbReference type="ARBA" id="ARBA00022664"/>
    </source>
</evidence>
<organism evidence="11 12">
    <name type="scientific">Tubulinosema ratisbonensis</name>
    <dbReference type="NCBI Taxonomy" id="291195"/>
    <lineage>
        <taxon>Eukaryota</taxon>
        <taxon>Fungi</taxon>
        <taxon>Fungi incertae sedis</taxon>
        <taxon>Microsporidia</taxon>
        <taxon>Tubulinosematoidea</taxon>
        <taxon>Tubulinosematidae</taxon>
        <taxon>Tubulinosema</taxon>
    </lineage>
</organism>
<keyword evidence="4" id="KW-0963">Cytoplasm</keyword>
<evidence type="ECO:0000256" key="3">
    <source>
        <dbReference type="ARBA" id="ARBA00008146"/>
    </source>
</evidence>
<feature type="domain" description="Sm" evidence="10">
    <location>
        <begin position="30"/>
        <end position="102"/>
    </location>
</feature>
<evidence type="ECO:0000313" key="12">
    <source>
        <dbReference type="Proteomes" id="UP000282876"/>
    </source>
</evidence>
<comment type="caution">
    <text evidence="11">The sequence shown here is derived from an EMBL/GenBank/DDBJ whole genome shotgun (WGS) entry which is preliminary data.</text>
</comment>
<dbReference type="OrthoDB" id="437526at2759"/>
<dbReference type="AlphaFoldDB" id="A0A437ANE0"/>
<dbReference type="Proteomes" id="UP000282876">
    <property type="component" value="Unassembled WGS sequence"/>
</dbReference>
<gene>
    <name evidence="11" type="ORF">TUBRATIS_007340</name>
</gene>
<name>A0A437ANE0_9MICR</name>
<dbReference type="Gene3D" id="2.30.30.100">
    <property type="match status" value="1"/>
</dbReference>
<dbReference type="GO" id="GO:0008380">
    <property type="term" value="P:RNA splicing"/>
    <property type="evidence" value="ECO:0007669"/>
    <property type="project" value="UniProtKB-KW"/>
</dbReference>
<keyword evidence="6 9" id="KW-0508">mRNA splicing</keyword>
<evidence type="ECO:0000256" key="9">
    <source>
        <dbReference type="RuleBase" id="RU365051"/>
    </source>
</evidence>
<dbReference type="SMART" id="SM00651">
    <property type="entry name" value="Sm"/>
    <property type="match status" value="1"/>
</dbReference>